<dbReference type="InterPro" id="IPR050147">
    <property type="entry name" value="Ser/Thr_Dehydratase"/>
</dbReference>
<name>A0A9X3UG45_9HYPH</name>
<dbReference type="GO" id="GO:0006567">
    <property type="term" value="P:L-threonine catabolic process"/>
    <property type="evidence" value="ECO:0007669"/>
    <property type="project" value="TreeGrafter"/>
</dbReference>
<dbReference type="GO" id="GO:0006565">
    <property type="term" value="P:L-serine catabolic process"/>
    <property type="evidence" value="ECO:0007669"/>
    <property type="project" value="TreeGrafter"/>
</dbReference>
<accession>A0A9X3UG45</accession>
<comment type="similarity">
    <text evidence="2">Belongs to the serine/threonine dehydratase family.</text>
</comment>
<dbReference type="Pfam" id="PF00291">
    <property type="entry name" value="PALP"/>
    <property type="match status" value="1"/>
</dbReference>
<evidence type="ECO:0000256" key="3">
    <source>
        <dbReference type="ARBA" id="ARBA00022898"/>
    </source>
</evidence>
<protein>
    <submittedName>
        <fullName evidence="6">Threonine/serine dehydratase</fullName>
    </submittedName>
</protein>
<dbReference type="EMBL" id="JAPJZI010000001">
    <property type="protein sequence ID" value="MDA5398442.1"/>
    <property type="molecule type" value="Genomic_DNA"/>
</dbReference>
<dbReference type="SUPFAM" id="SSF53686">
    <property type="entry name" value="Tryptophan synthase beta subunit-like PLP-dependent enzymes"/>
    <property type="match status" value="1"/>
</dbReference>
<evidence type="ECO:0000256" key="1">
    <source>
        <dbReference type="ARBA" id="ARBA00001933"/>
    </source>
</evidence>
<dbReference type="Gene3D" id="3.40.50.1100">
    <property type="match status" value="2"/>
</dbReference>
<comment type="cofactor">
    <cofactor evidence="1">
        <name>pyridoxal 5'-phosphate</name>
        <dbReference type="ChEBI" id="CHEBI:597326"/>
    </cofactor>
</comment>
<dbReference type="Proteomes" id="UP001151234">
    <property type="component" value="Unassembled WGS sequence"/>
</dbReference>
<dbReference type="InterPro" id="IPR001926">
    <property type="entry name" value="TrpB-like_PALP"/>
</dbReference>
<evidence type="ECO:0000256" key="4">
    <source>
        <dbReference type="ARBA" id="ARBA00023239"/>
    </source>
</evidence>
<dbReference type="GO" id="GO:0009097">
    <property type="term" value="P:isoleucine biosynthetic process"/>
    <property type="evidence" value="ECO:0007669"/>
    <property type="project" value="TreeGrafter"/>
</dbReference>
<comment type="caution">
    <text evidence="6">The sequence shown here is derived from an EMBL/GenBank/DDBJ whole genome shotgun (WGS) entry which is preliminary data.</text>
</comment>
<keyword evidence="4" id="KW-0456">Lyase</keyword>
<keyword evidence="3" id="KW-0663">Pyridoxal phosphate</keyword>
<evidence type="ECO:0000256" key="2">
    <source>
        <dbReference type="ARBA" id="ARBA00010869"/>
    </source>
</evidence>
<dbReference type="CDD" id="cd01562">
    <property type="entry name" value="Thr-dehyd"/>
    <property type="match status" value="1"/>
</dbReference>
<evidence type="ECO:0000313" key="6">
    <source>
        <dbReference type="EMBL" id="MDA5398442.1"/>
    </source>
</evidence>
<dbReference type="GO" id="GO:0003941">
    <property type="term" value="F:L-serine ammonia-lyase activity"/>
    <property type="evidence" value="ECO:0007669"/>
    <property type="project" value="TreeGrafter"/>
</dbReference>
<sequence length="335" mass="35964">MSETGETVDLRLIEDAAERLNGLIVRTPLLESAQLNEVLGMRLLFKPECLQRTGSFKFRGAYTKLSRISPDRRKKGVVAYSSGNHAQGVAAAARFLGMEATILMPSDAPRIKIDSTRSYGARVVFFERHRDDRRALAEELVASSGATLVPPFDDPDIISGQGTAGLEITRQADYMNIGVDDVICPVGGGGLLSGIATAVKARMPLAKIWCAEPEGYDDVVQSISAGQRISVETGKPTLCDSIATPQPGEITFEIIKRLVSGGFVVSDRDVTNAVGALFDRLKLVVEPGGSAAFAAVVKERERFQNRTVVVVLSGGNVDRDQFATILIEADGAWPA</sequence>
<evidence type="ECO:0000259" key="5">
    <source>
        <dbReference type="Pfam" id="PF00291"/>
    </source>
</evidence>
<organism evidence="6 7">
    <name type="scientific">Hoeflea prorocentri</name>
    <dbReference type="NCBI Taxonomy" id="1922333"/>
    <lineage>
        <taxon>Bacteria</taxon>
        <taxon>Pseudomonadati</taxon>
        <taxon>Pseudomonadota</taxon>
        <taxon>Alphaproteobacteria</taxon>
        <taxon>Hyphomicrobiales</taxon>
        <taxon>Rhizobiaceae</taxon>
        <taxon>Hoeflea</taxon>
    </lineage>
</organism>
<keyword evidence="7" id="KW-1185">Reference proteome</keyword>
<dbReference type="FunFam" id="3.40.50.1100:FF:000005">
    <property type="entry name" value="Threonine dehydratase catabolic"/>
    <property type="match status" value="1"/>
</dbReference>
<reference evidence="6" key="1">
    <citation type="submission" date="2022-11" db="EMBL/GenBank/DDBJ databases">
        <title>Draft genome sequence of Hoeflea poritis E7-10 and Hoeflea prorocentri PM5-8, separated from scleractinian coral Porites lutea and marine dinoflagellate.</title>
        <authorList>
            <person name="Zhang G."/>
            <person name="Wei Q."/>
            <person name="Cai L."/>
        </authorList>
    </citation>
    <scope>NUCLEOTIDE SEQUENCE</scope>
    <source>
        <strain evidence="6">PM5-8</strain>
    </source>
</reference>
<dbReference type="PANTHER" id="PTHR48078">
    <property type="entry name" value="THREONINE DEHYDRATASE, MITOCHONDRIAL-RELATED"/>
    <property type="match status" value="1"/>
</dbReference>
<dbReference type="GO" id="GO:0004794">
    <property type="term" value="F:threonine deaminase activity"/>
    <property type="evidence" value="ECO:0007669"/>
    <property type="project" value="TreeGrafter"/>
</dbReference>
<proteinExistence type="inferred from homology"/>
<dbReference type="GO" id="GO:0030170">
    <property type="term" value="F:pyridoxal phosphate binding"/>
    <property type="evidence" value="ECO:0007669"/>
    <property type="project" value="InterPro"/>
</dbReference>
<dbReference type="InterPro" id="IPR036052">
    <property type="entry name" value="TrpB-like_PALP_sf"/>
</dbReference>
<gene>
    <name evidence="6" type="ORF">OQ273_07660</name>
</gene>
<evidence type="ECO:0000313" key="7">
    <source>
        <dbReference type="Proteomes" id="UP001151234"/>
    </source>
</evidence>
<dbReference type="RefSeq" id="WP_267989863.1">
    <property type="nucleotide sequence ID" value="NZ_JAPJZI010000001.1"/>
</dbReference>
<feature type="domain" description="Tryptophan synthase beta chain-like PALP" evidence="5">
    <location>
        <begin position="23"/>
        <end position="314"/>
    </location>
</feature>
<dbReference type="AlphaFoldDB" id="A0A9X3UG45"/>
<dbReference type="PROSITE" id="PS00165">
    <property type="entry name" value="DEHYDRATASE_SER_THR"/>
    <property type="match status" value="1"/>
</dbReference>
<dbReference type="PANTHER" id="PTHR48078:SF6">
    <property type="entry name" value="L-THREONINE DEHYDRATASE CATABOLIC TDCB"/>
    <property type="match status" value="1"/>
</dbReference>
<dbReference type="InterPro" id="IPR000634">
    <property type="entry name" value="Ser/Thr_deHydtase_PyrdxlP-BS"/>
</dbReference>